<dbReference type="PANTHER" id="PTHR11567:SF211">
    <property type="entry name" value="PROSTATIC ACID PHOSPHATASE"/>
    <property type="match status" value="1"/>
</dbReference>
<keyword evidence="5" id="KW-1015">Disulfide bond</keyword>
<protein>
    <recommendedName>
        <fullName evidence="10">Acid phosphatase</fullName>
    </recommendedName>
</protein>
<dbReference type="Proteomes" id="UP000053201">
    <property type="component" value="Unassembled WGS sequence"/>
</dbReference>
<dbReference type="SUPFAM" id="SSF53254">
    <property type="entry name" value="Phosphoglycerate mutase-like"/>
    <property type="match status" value="1"/>
</dbReference>
<dbReference type="InterPro" id="IPR000560">
    <property type="entry name" value="His_Pase_clade-2"/>
</dbReference>
<dbReference type="InParanoid" id="A0A0L0HCM5"/>
<dbReference type="VEuPathDB" id="FungiDB:SPPG_06200"/>
<proteinExistence type="inferred from homology"/>
<keyword evidence="9" id="KW-1185">Reference proteome</keyword>
<keyword evidence="3" id="KW-0732">Signal</keyword>
<comment type="similarity">
    <text evidence="2">Belongs to the histidine acid phosphatase family.</text>
</comment>
<gene>
    <name evidence="8" type="ORF">SPPG_06200</name>
</gene>
<dbReference type="GO" id="GO:0003993">
    <property type="term" value="F:acid phosphatase activity"/>
    <property type="evidence" value="ECO:0007669"/>
    <property type="project" value="UniProtKB-EC"/>
</dbReference>
<dbReference type="GeneID" id="27689523"/>
<organism evidence="8 9">
    <name type="scientific">Spizellomyces punctatus (strain DAOM BR117)</name>
    <dbReference type="NCBI Taxonomy" id="645134"/>
    <lineage>
        <taxon>Eukaryota</taxon>
        <taxon>Fungi</taxon>
        <taxon>Fungi incertae sedis</taxon>
        <taxon>Chytridiomycota</taxon>
        <taxon>Chytridiomycota incertae sedis</taxon>
        <taxon>Chytridiomycetes</taxon>
        <taxon>Spizellomycetales</taxon>
        <taxon>Spizellomycetaceae</taxon>
        <taxon>Spizellomyces</taxon>
    </lineage>
</organism>
<comment type="catalytic activity">
    <reaction evidence="1">
        <text>a phosphate monoester + H2O = an alcohol + phosphate</text>
        <dbReference type="Rhea" id="RHEA:15017"/>
        <dbReference type="ChEBI" id="CHEBI:15377"/>
        <dbReference type="ChEBI" id="CHEBI:30879"/>
        <dbReference type="ChEBI" id="CHEBI:43474"/>
        <dbReference type="ChEBI" id="CHEBI:67140"/>
        <dbReference type="EC" id="3.1.3.2"/>
    </reaction>
</comment>
<evidence type="ECO:0000256" key="4">
    <source>
        <dbReference type="ARBA" id="ARBA00022801"/>
    </source>
</evidence>
<keyword evidence="7" id="KW-1133">Transmembrane helix</keyword>
<keyword evidence="4" id="KW-0378">Hydrolase</keyword>
<dbReference type="STRING" id="645134.A0A0L0HCM5"/>
<dbReference type="PANTHER" id="PTHR11567">
    <property type="entry name" value="ACID PHOSPHATASE-RELATED"/>
    <property type="match status" value="1"/>
</dbReference>
<evidence type="ECO:0000256" key="7">
    <source>
        <dbReference type="SAM" id="Phobius"/>
    </source>
</evidence>
<accession>A0A0L0HCM5</accession>
<dbReference type="EMBL" id="KQ257460">
    <property type="protein sequence ID" value="KNC98503.1"/>
    <property type="molecule type" value="Genomic_DNA"/>
</dbReference>
<evidence type="ECO:0000256" key="5">
    <source>
        <dbReference type="ARBA" id="ARBA00023157"/>
    </source>
</evidence>
<evidence type="ECO:0000313" key="9">
    <source>
        <dbReference type="Proteomes" id="UP000053201"/>
    </source>
</evidence>
<evidence type="ECO:0000256" key="1">
    <source>
        <dbReference type="ARBA" id="ARBA00000032"/>
    </source>
</evidence>
<reference evidence="8 9" key="1">
    <citation type="submission" date="2009-08" db="EMBL/GenBank/DDBJ databases">
        <title>The Genome Sequence of Spizellomyces punctatus strain DAOM BR117.</title>
        <authorList>
            <consortium name="The Broad Institute Genome Sequencing Platform"/>
            <person name="Russ C."/>
            <person name="Cuomo C."/>
            <person name="Shea T."/>
            <person name="Young S.K."/>
            <person name="Zeng Q."/>
            <person name="Koehrsen M."/>
            <person name="Haas B."/>
            <person name="Borodovsky M."/>
            <person name="Guigo R."/>
            <person name="Alvarado L."/>
            <person name="Berlin A."/>
            <person name="Bochicchio J."/>
            <person name="Borenstein D."/>
            <person name="Chapman S."/>
            <person name="Chen Z."/>
            <person name="Engels R."/>
            <person name="Freedman E."/>
            <person name="Gellesch M."/>
            <person name="Goldberg J."/>
            <person name="Griggs A."/>
            <person name="Gujja S."/>
            <person name="Heiman D."/>
            <person name="Hepburn T."/>
            <person name="Howarth C."/>
            <person name="Jen D."/>
            <person name="Larson L."/>
            <person name="Lewis B."/>
            <person name="Mehta T."/>
            <person name="Park D."/>
            <person name="Pearson M."/>
            <person name="Roberts A."/>
            <person name="Saif S."/>
            <person name="Shenoy N."/>
            <person name="Sisk P."/>
            <person name="Stolte C."/>
            <person name="Sykes S."/>
            <person name="Thomson T."/>
            <person name="Walk T."/>
            <person name="White J."/>
            <person name="Yandava C."/>
            <person name="Burger G."/>
            <person name="Gray M.W."/>
            <person name="Holland P.W.H."/>
            <person name="King N."/>
            <person name="Lang F.B.F."/>
            <person name="Roger A.J."/>
            <person name="Ruiz-Trillo I."/>
            <person name="Lander E."/>
            <person name="Nusbaum C."/>
        </authorList>
    </citation>
    <scope>NUCLEOTIDE SEQUENCE [LARGE SCALE GENOMIC DNA]</scope>
    <source>
        <strain evidence="8 9">DAOM BR117</strain>
    </source>
</reference>
<evidence type="ECO:0000313" key="8">
    <source>
        <dbReference type="EMBL" id="KNC98503.1"/>
    </source>
</evidence>
<name>A0A0L0HCM5_SPIPD</name>
<evidence type="ECO:0008006" key="10">
    <source>
        <dbReference type="Google" id="ProtNLM"/>
    </source>
</evidence>
<dbReference type="InterPro" id="IPR050645">
    <property type="entry name" value="Histidine_acid_phosphatase"/>
</dbReference>
<dbReference type="RefSeq" id="XP_016606543.1">
    <property type="nucleotide sequence ID" value="XM_016754404.1"/>
</dbReference>
<dbReference type="Gene3D" id="3.40.50.1240">
    <property type="entry name" value="Phosphoglycerate mutase-like"/>
    <property type="match status" value="1"/>
</dbReference>
<keyword evidence="6" id="KW-0325">Glycoprotein</keyword>
<keyword evidence="7" id="KW-0472">Membrane</keyword>
<dbReference type="Pfam" id="PF00328">
    <property type="entry name" value="His_Phos_2"/>
    <property type="match status" value="1"/>
</dbReference>
<dbReference type="eggNOG" id="KOG3720">
    <property type="taxonomic scope" value="Eukaryota"/>
</dbReference>
<dbReference type="OrthoDB" id="258392at2759"/>
<dbReference type="AlphaFoldDB" id="A0A0L0HCM5"/>
<evidence type="ECO:0000256" key="6">
    <source>
        <dbReference type="ARBA" id="ARBA00023180"/>
    </source>
</evidence>
<dbReference type="CDD" id="cd07061">
    <property type="entry name" value="HP_HAP_like"/>
    <property type="match status" value="1"/>
</dbReference>
<evidence type="ECO:0000256" key="2">
    <source>
        <dbReference type="ARBA" id="ARBA00005375"/>
    </source>
</evidence>
<sequence>MGPSSHFLGSPSFPLLTPAMLSRMNWKLFLGTLLVIGHLIPAYCEPVPIAAVILSRHGARTPLFKDTKTFAEGNSELTIEGKNQLYERGQFLHDRWTLDAGNAMVGFADTYYQNQTYVRSSDTDRTINSAQSLLMSLYPPKPAQTLRLANGTTLAAPGSSDQQVPIHVVGQNEDIVLRGWFNCTKLDKHVSDLFASDAFKSTQAQHQTLLDALSPRFGRPLGLVDMWNVFDYLNTQRSYNASFQDLTADQWTELTALVNYLEYEKFKPGYGAANFLAEVIKELKASASPGATRKVTYFSGHYTTFVNFFGLTGLSTAVENLRAIPDYGSLLIFELLADAGKPERYVRVSFRNGQGAVQVLSLPGLSAMALLPDFVTRMQPLSAEGLDGWCNVCGNNENRGCDLRTAAFSATGSGESSSVKPIVAGFGGAAVGVTAAIIGAMIVHKYKRRKWLATEVLDVDRASQVSSTKQLLV</sequence>
<dbReference type="InterPro" id="IPR029033">
    <property type="entry name" value="His_PPase_superfam"/>
</dbReference>
<evidence type="ECO:0000256" key="3">
    <source>
        <dbReference type="ARBA" id="ARBA00022729"/>
    </source>
</evidence>
<keyword evidence="7" id="KW-0812">Transmembrane</keyword>
<feature type="transmembrane region" description="Helical" evidence="7">
    <location>
        <begin position="422"/>
        <end position="443"/>
    </location>
</feature>
<dbReference type="OMA" id="WANYHET"/>